<dbReference type="EMBL" id="CAJPVJ010046884">
    <property type="protein sequence ID" value="CAG2182662.1"/>
    <property type="molecule type" value="Genomic_DNA"/>
</dbReference>
<evidence type="ECO:0000256" key="1">
    <source>
        <dbReference type="SAM" id="Phobius"/>
    </source>
</evidence>
<evidence type="ECO:0000313" key="2">
    <source>
        <dbReference type="EMBL" id="CAD7665526.1"/>
    </source>
</evidence>
<gene>
    <name evidence="2" type="ORF">ONB1V03_LOCUS22083</name>
</gene>
<keyword evidence="3" id="KW-1185">Reference proteome</keyword>
<dbReference type="InterPro" id="IPR019412">
    <property type="entry name" value="IML2/TPR_39"/>
</dbReference>
<dbReference type="PANTHER" id="PTHR31859:SF9">
    <property type="entry name" value="TETRATRICOPEPTIDE REPEAT PROTEIN 39B"/>
    <property type="match status" value="1"/>
</dbReference>
<dbReference type="AlphaFoldDB" id="A0A7R9R1W9"/>
<reference evidence="2" key="1">
    <citation type="submission" date="2020-11" db="EMBL/GenBank/DDBJ databases">
        <authorList>
            <person name="Tran Van P."/>
        </authorList>
    </citation>
    <scope>NUCLEOTIDE SEQUENCE</scope>
</reference>
<dbReference type="EMBL" id="OC961709">
    <property type="protein sequence ID" value="CAD7665526.1"/>
    <property type="molecule type" value="Genomic_DNA"/>
</dbReference>
<dbReference type="Pfam" id="PF10300">
    <property type="entry name" value="Iml2-TPR_39"/>
    <property type="match status" value="1"/>
</dbReference>
<feature type="non-terminal residue" evidence="2">
    <location>
        <position position="1"/>
    </location>
</feature>
<keyword evidence="1" id="KW-1133">Transmembrane helix</keyword>
<feature type="non-terminal residue" evidence="2">
    <location>
        <position position="108"/>
    </location>
</feature>
<protein>
    <submittedName>
        <fullName evidence="2">Uncharacterized protein</fullName>
    </submittedName>
</protein>
<dbReference type="Proteomes" id="UP000728032">
    <property type="component" value="Unassembled WGS sequence"/>
</dbReference>
<accession>A0A7R9R1W9</accession>
<dbReference type="OrthoDB" id="6421628at2759"/>
<name>A0A7R9R1W9_9ACAR</name>
<organism evidence="2">
    <name type="scientific">Oppiella nova</name>
    <dbReference type="NCBI Taxonomy" id="334625"/>
    <lineage>
        <taxon>Eukaryota</taxon>
        <taxon>Metazoa</taxon>
        <taxon>Ecdysozoa</taxon>
        <taxon>Arthropoda</taxon>
        <taxon>Chelicerata</taxon>
        <taxon>Arachnida</taxon>
        <taxon>Acari</taxon>
        <taxon>Acariformes</taxon>
        <taxon>Sarcoptiformes</taxon>
        <taxon>Oribatida</taxon>
        <taxon>Brachypylina</taxon>
        <taxon>Oppioidea</taxon>
        <taxon>Oppiidae</taxon>
        <taxon>Oppiella</taxon>
    </lineage>
</organism>
<proteinExistence type="predicted"/>
<feature type="transmembrane region" description="Helical" evidence="1">
    <location>
        <begin position="12"/>
        <end position="32"/>
    </location>
</feature>
<keyword evidence="1" id="KW-0472">Membrane</keyword>
<keyword evidence="1" id="KW-0812">Transmembrane</keyword>
<evidence type="ECO:0000313" key="3">
    <source>
        <dbReference type="Proteomes" id="UP000728032"/>
    </source>
</evidence>
<dbReference type="PANTHER" id="PTHR31859">
    <property type="entry name" value="TETRATRICOPEPTIDE REPEAT PROTEIN 39 FAMILY MEMBER"/>
    <property type="match status" value="1"/>
</dbReference>
<sequence>VWEKEILNVSRIYWIIAYKYIQMYSAFFLLFLGRLEQLRGNVEEAVINFKKCIEIQDEWKQFHNICYWELLWCHSVRCDWHNSAKYADILRKQCKWSPGTYTYQYATF</sequence>